<gene>
    <name evidence="7 8" type="primary">Agpat3</name>
    <name evidence="7" type="synonym">AGPAT</name>
    <name evidence="7" type="synonym">AGPAT-3</name>
    <name evidence="7" type="synonym">AGPAT3</name>
    <name evidence="7" type="synonym">DmAGPAT3-5</name>
    <name evidence="7" type="synonym">Dmel\CG4729</name>
    <name evidence="7 8" type="ORF">CG4729</name>
    <name evidence="7" type="ORF">Dmel_CG4729</name>
</gene>
<dbReference type="GO" id="GO:0003841">
    <property type="term" value="F:1-acylglycerol-3-phosphate O-acyltransferase activity"/>
    <property type="evidence" value="ECO:0000318"/>
    <property type="project" value="GO_Central"/>
</dbReference>
<dbReference type="OMA" id="LAGWMIC"/>
<dbReference type="ExpressionAtlas" id="D5AEK7">
    <property type="expression patterns" value="baseline and differential"/>
</dbReference>
<reference evidence="7 9" key="5">
    <citation type="journal article" date="2002" name="Genome Biol.">
        <title>Heterochromatic sequences in a Drosophila whole-genome shotgun assembly.</title>
        <authorList>
            <person name="Hoskins R.A."/>
            <person name="Smith C.D."/>
            <person name="Carlson J.W."/>
            <person name="Carvalho A.B."/>
            <person name="Halpern A."/>
            <person name="Kaminker J.S."/>
            <person name="Kennedy C."/>
            <person name="Mungall C.J."/>
            <person name="Sullivan B.A."/>
            <person name="Sutton G.G."/>
            <person name="Yasuhara J.C."/>
            <person name="Wakimoto B.T."/>
            <person name="Myers E.W."/>
            <person name="Celniker S.E."/>
            <person name="Rubin G.M."/>
            <person name="Karpen G.H."/>
        </authorList>
    </citation>
    <scope>NUCLEOTIDE SEQUENCE [LARGE SCALE GENOMIC DNA]</scope>
    <source>
        <strain evidence="9">Berkeley</strain>
    </source>
</reference>
<dbReference type="CTD" id="56894"/>
<dbReference type="KEGG" id="dme:Dmel_CG4729"/>
<reference evidence="9" key="3">
    <citation type="journal article" date="2002" name="Genome Biol.">
        <title>Annotation of the Drosophila melanogaster euchromatic genome: a systematic review.</title>
        <authorList>
            <person name="Misra S."/>
            <person name="Crosby M.A."/>
            <person name="Mungall C.J."/>
            <person name="Matthews B.B."/>
            <person name="Campbell K.S."/>
            <person name="Hradecky P."/>
            <person name="Huang Y."/>
            <person name="Kaminker J.S."/>
            <person name="Millburn G.H."/>
            <person name="Prochnik S.E."/>
            <person name="Smith C.D."/>
            <person name="Tupy J.L."/>
            <person name="Whitfied E.J."/>
            <person name="Bayraktaroglu L."/>
            <person name="Berman B.P."/>
            <person name="Bettencourt B.R."/>
            <person name="Celniker S.E."/>
            <person name="de Grey A.D."/>
            <person name="Drysdale R.A."/>
            <person name="Harris N.L."/>
            <person name="Richter J."/>
            <person name="Russo S."/>
            <person name="Schroeder A.J."/>
            <person name="Shu S.Q."/>
            <person name="Stapleton M."/>
            <person name="Yamada C."/>
            <person name="Ashburner M."/>
            <person name="Gelbart W.M."/>
            <person name="Rubin G.M."/>
            <person name="Lewis S.E."/>
        </authorList>
    </citation>
    <scope>GENOME REANNOTATION</scope>
    <source>
        <strain evidence="9">Berkeley</strain>
    </source>
</reference>
<dbReference type="EMBL" id="AE014296">
    <property type="protein sequence ID" value="AFH04464.1"/>
    <property type="molecule type" value="Genomic_DNA"/>
</dbReference>
<dbReference type="Pfam" id="PF16076">
    <property type="entry name" value="Acyltransf_C"/>
    <property type="match status" value="1"/>
</dbReference>
<evidence type="ECO:0000256" key="4">
    <source>
        <dbReference type="SAM" id="Phobius"/>
    </source>
</evidence>
<dbReference type="FunCoup" id="D5AEK7">
    <property type="interactions" value="1496"/>
</dbReference>
<feature type="domain" description="Phospholipid/glycerol acyltransferase" evidence="5">
    <location>
        <begin position="103"/>
        <end position="225"/>
    </location>
</feature>
<dbReference type="EMBL" id="BT124744">
    <property type="protein sequence ID" value="ADF27172.1"/>
    <property type="molecule type" value="mRNA"/>
</dbReference>
<name>D5AEK7_DROME</name>
<sequence length="397" mass="45681">MVVHKNSFVIKMGSLEKLKQLRLIHLCIALTFFTSGLCINFIQLLMHVFIKPIDKRLFRKLMYYACYSLYSQLIFVSDWYAGSKMTVYMDKEDFEKHAGKEHVLLIMNHKYEIDWLNGWMICEKLGVLGNCKAYAKKAIRYVPIIGWGWWLAEFVFLNRNFDQDKTIITEQLKVVFSYPDPTWLLLNAEGTRFTPAKHEASVKFAQERGMTVLKHHLIPRTKGFTASLAPIRGLCPVIYDINLAYRPTDKTPATMLSLLHGKSVEPHLLMRRIPLEQVPEDEKEAAAWLQNLFVEKDKIIDSFLETGSFFKTSGIKEVPAYVNKRRLCSLVNFVCWAVFSLSCIFYYVITSLLAANWTAFITALSVLGLFYWLMGQAINKTQISKASNYGSSKSVAK</sequence>
<dbReference type="InterPro" id="IPR032098">
    <property type="entry name" value="Acyltransf_C"/>
</dbReference>
<reference evidence="6" key="10">
    <citation type="submission" date="2010-04" db="EMBL/GenBank/DDBJ databases">
        <authorList>
            <person name="Carlson J."/>
            <person name="Booth B."/>
            <person name="Frise E."/>
            <person name="Sandler J."/>
            <person name="Wan K."/>
            <person name="Yu C."/>
            <person name="Celniker S."/>
        </authorList>
    </citation>
    <scope>NUCLEOTIDE SEQUENCE</scope>
</reference>
<dbReference type="OrthoDB" id="189226at2759"/>
<dbReference type="HOGENOM" id="CLU_041844_5_2_1"/>
<dbReference type="VEuPathDB" id="VectorBase:FBgn0036623"/>
<keyword evidence="4" id="KW-1133">Transmembrane helix</keyword>
<dbReference type="RefSeq" id="NP_001246793.1">
    <property type="nucleotide sequence ID" value="NM_001259864.1"/>
</dbReference>
<evidence type="ECO:0000259" key="5">
    <source>
        <dbReference type="SMART" id="SM00563"/>
    </source>
</evidence>
<reference evidence="7 9" key="1">
    <citation type="journal article" date="2000" name="Science">
        <title>The genome sequence of Drosophila melanogaster.</title>
        <authorList>
            <person name="Adams M.D."/>
            <person name="Celniker S.E."/>
            <person name="Holt R.A."/>
            <person name="Evans C.A."/>
            <person name="Gocayne J.D."/>
            <person name="Amanatides P.G."/>
            <person name="Scherer S.E."/>
            <person name="Li P.W."/>
            <person name="Hoskins R.A."/>
            <person name="Galle R.F."/>
            <person name="George R.A."/>
            <person name="Lewis S.E."/>
            <person name="Richards S."/>
            <person name="Ashburner M."/>
            <person name="Henderson S.N."/>
            <person name="Sutton G.G."/>
            <person name="Wortman J.R."/>
            <person name="Yandell M.D."/>
            <person name="Zhang Q."/>
            <person name="Chen L.X."/>
            <person name="Brandon R.C."/>
            <person name="Rogers Y.H."/>
            <person name="Blazej R.G."/>
            <person name="Champe M."/>
            <person name="Pfeiffer B.D."/>
            <person name="Wan K.H."/>
            <person name="Doyle C."/>
            <person name="Baxter E.G."/>
            <person name="Helt G."/>
            <person name="Nelson C.R."/>
            <person name="Gabor G.L."/>
            <person name="Abril J.F."/>
            <person name="Agbayani A."/>
            <person name="An H.J."/>
            <person name="Andrews-Pfannkoch C."/>
            <person name="Baldwin D."/>
            <person name="Ballew R.M."/>
            <person name="Basu A."/>
            <person name="Baxendale J."/>
            <person name="Bayraktaroglu L."/>
            <person name="Beasley E.M."/>
            <person name="Beeson K.Y."/>
            <person name="Benos P.V."/>
            <person name="Berman B.P."/>
            <person name="Bhandari D."/>
            <person name="Bolshakov S."/>
            <person name="Borkova D."/>
            <person name="Botchan M.R."/>
            <person name="Bouck J."/>
            <person name="Brokstein P."/>
            <person name="Brottier P."/>
            <person name="Burtis K.C."/>
            <person name="Busam D.A."/>
            <person name="Butler H."/>
            <person name="Cadieu E."/>
            <person name="Center A."/>
            <person name="Chandra I."/>
            <person name="Cherry J.M."/>
            <person name="Cawley S."/>
            <person name="Dahlke C."/>
            <person name="Davenport L.B."/>
            <person name="Davies P."/>
            <person name="de Pablos B."/>
            <person name="Delcher A."/>
            <person name="Deng Z."/>
            <person name="Mays A.D."/>
            <person name="Dew I."/>
            <person name="Dietz S.M."/>
            <person name="Dodson K."/>
            <person name="Doup L.E."/>
            <person name="Downes M."/>
            <person name="Dugan-Rocha S."/>
            <person name="Dunkov B.C."/>
            <person name="Dunn P."/>
            <person name="Durbin K.J."/>
            <person name="Evangelista C.C."/>
            <person name="Ferraz C."/>
            <person name="Ferriera S."/>
            <person name="Fleischmann W."/>
            <person name="Fosler C."/>
            <person name="Gabrielian A.E."/>
            <person name="Garg N.S."/>
            <person name="Gelbart W.M."/>
            <person name="Glasser K."/>
            <person name="Glodek A."/>
            <person name="Gong F."/>
            <person name="Gorrell J.H."/>
            <person name="Gu Z."/>
            <person name="Guan P."/>
            <person name="Harris M."/>
            <person name="Harris N.L."/>
            <person name="Harvey D."/>
            <person name="Heiman T.J."/>
            <person name="Hernandez J.R."/>
            <person name="Houck J."/>
            <person name="Hostin D."/>
            <person name="Houston K.A."/>
            <person name="Howland T.J."/>
            <person name="Wei M.H."/>
            <person name="Ibegwam C."/>
            <person name="Jalali M."/>
            <person name="Kalush F."/>
            <person name="Karpen G.H."/>
            <person name="Ke Z."/>
            <person name="Kennison J.A."/>
            <person name="Ketchum K.A."/>
            <person name="Kimmel B.E."/>
            <person name="Kodira C.D."/>
            <person name="Kraft C."/>
            <person name="Kravitz S."/>
            <person name="Kulp D."/>
            <person name="Lai Z."/>
            <person name="Lasko P."/>
            <person name="Lei Y."/>
            <person name="Levitsky A.A."/>
            <person name="Li J."/>
            <person name="Li Z."/>
            <person name="Liang Y."/>
            <person name="Lin X."/>
            <person name="Liu X."/>
            <person name="Mattei B."/>
            <person name="McIntosh T.C."/>
            <person name="McLeod M.P."/>
            <person name="McPherson D."/>
            <person name="Merkulov G."/>
            <person name="Milshina N.V."/>
            <person name="Mobarry C."/>
            <person name="Morris J."/>
            <person name="Moshrefi A."/>
            <person name="Mount S.M."/>
            <person name="Moy M."/>
            <person name="Murphy B."/>
            <person name="Murphy L."/>
            <person name="Muzny D.M."/>
            <person name="Nelson D.L."/>
            <person name="Nelson D.R."/>
            <person name="Nelson K.A."/>
            <person name="Nixon K."/>
            <person name="Nusskern D.R."/>
            <person name="Pacleb J.M."/>
            <person name="Palazzolo M."/>
            <person name="Pittman G.S."/>
            <person name="Pan S."/>
            <person name="Pollard J."/>
            <person name="Puri V."/>
            <person name="Reese M.G."/>
            <person name="Reinert K."/>
            <person name="Remington K."/>
            <person name="Saunders R.D."/>
            <person name="Scheeler F."/>
            <person name="Shen H."/>
            <person name="Shue B.C."/>
            <person name="Siden-Kiamos I."/>
            <person name="Simpson M."/>
            <person name="Skupski M.P."/>
            <person name="Smith T."/>
            <person name="Spier E."/>
            <person name="Spradling A.C."/>
            <person name="Stapleton M."/>
            <person name="Strong R."/>
            <person name="Sun E."/>
            <person name="Svirskas R."/>
            <person name="Tector C."/>
            <person name="Turner R."/>
            <person name="Venter E."/>
            <person name="Wang A.H."/>
            <person name="Wang X."/>
            <person name="Wang Z.Y."/>
            <person name="Wassarman D.A."/>
            <person name="Weinstock G.M."/>
            <person name="Weissenbach J."/>
            <person name="Williams S.M."/>
            <person name="WoodageT"/>
            <person name="Worley K.C."/>
            <person name="Wu D."/>
            <person name="Yang S."/>
            <person name="Yao Q.A."/>
            <person name="Ye J."/>
            <person name="Yeh R.F."/>
            <person name="Zaveri J.S."/>
            <person name="Zhan M."/>
            <person name="Zhang G."/>
            <person name="Zhao Q."/>
            <person name="Zheng L."/>
            <person name="Zheng X.H."/>
            <person name="Zhong F.N."/>
            <person name="Zhong W."/>
            <person name="Zhou X."/>
            <person name="Zhu S."/>
            <person name="Zhu X."/>
            <person name="Smith H.O."/>
            <person name="Gibbs R.A."/>
            <person name="Myers E.W."/>
            <person name="Rubin G.M."/>
            <person name="Venter J.C."/>
        </authorList>
    </citation>
    <scope>NUCLEOTIDE SEQUENCE [LARGE SCALE GENOMIC DNA]</scope>
    <source>
        <strain evidence="9">Berkeley</strain>
    </source>
</reference>
<dbReference type="CDD" id="cd07990">
    <property type="entry name" value="LPLAT_LCLAT1-like"/>
    <property type="match status" value="1"/>
</dbReference>
<dbReference type="InParanoid" id="D5AEK7"/>
<feature type="transmembrane region" description="Helical" evidence="4">
    <location>
        <begin position="355"/>
        <end position="374"/>
    </location>
</feature>
<keyword evidence="10" id="KW-1267">Proteomics identification</keyword>
<reference evidence="7" key="13">
    <citation type="journal article" date="2015" name="Genome Res.">
        <title>The Release 6 reference sequence of the Drosophila melanogaster genome.</title>
        <authorList>
            <person name="Hoskins R.A."/>
            <person name="Carlson J.W."/>
            <person name="Wan K.H."/>
            <person name="Park S."/>
            <person name="Mendez I."/>
            <person name="Galle S.E."/>
            <person name="Booth B.W."/>
            <person name="Pfeiffer B.D."/>
            <person name="George R.A."/>
            <person name="Svirskas R."/>
            <person name="Krzywinski M."/>
            <person name="Schein J."/>
            <person name="Accardo M.C."/>
            <person name="Damia E."/>
            <person name="Messina G."/>
            <person name="Mendez-Lago M."/>
            <person name="de Pablos B."/>
            <person name="Demakova O.V."/>
            <person name="Andreyeva E.N."/>
            <person name="Boldyreva L.V."/>
            <person name="Marra M."/>
            <person name="Carvalho A.B."/>
            <person name="Dimitri P."/>
            <person name="Villasante A."/>
            <person name="Zhimulev I.F."/>
            <person name="Rubin G.M."/>
            <person name="Karpen G.H."/>
            <person name="Celniker S.E."/>
        </authorList>
    </citation>
    <scope>NUCLEOTIDE SEQUENCE</scope>
</reference>
<reference evidence="7 9" key="6">
    <citation type="journal article" date="2005" name="PLoS Comput. Biol.">
        <title>Combined evidence annotation of transposable elements in genome sequences.</title>
        <authorList>
            <person name="Quesneville H."/>
            <person name="Bergman C.M."/>
            <person name="Andrieu O."/>
            <person name="Autard D."/>
            <person name="Nouaud D."/>
            <person name="Ashburner M."/>
            <person name="Anxolabehere D."/>
        </authorList>
    </citation>
    <scope>NUCLEOTIDE SEQUENCE [LARGE SCALE GENOMIC DNA]</scope>
    <source>
        <strain evidence="9">Berkeley</strain>
    </source>
</reference>
<keyword evidence="4" id="KW-0472">Membrane</keyword>
<dbReference type="AGR" id="FB:FBgn0036623"/>
<dbReference type="Proteomes" id="UP000000803">
    <property type="component" value="Chromosome 3L"/>
</dbReference>
<keyword evidence="4" id="KW-0812">Transmembrane</keyword>
<comment type="similarity">
    <text evidence="1">Belongs to the 1-acyl-sn-glycerol-3-phosphate acyltransferase family.</text>
</comment>
<dbReference type="EC" id="2.3.-.-" evidence="7"/>
<dbReference type="DNASU" id="39820"/>
<evidence type="ECO:0007829" key="10">
    <source>
        <dbReference type="PeptideAtlas" id="D5AEK7"/>
    </source>
</evidence>
<dbReference type="Pfam" id="PF01553">
    <property type="entry name" value="Acyltransferase"/>
    <property type="match status" value="1"/>
</dbReference>
<reference evidence="9" key="4">
    <citation type="journal article" date="2002" name="Genome Biol.">
        <title>The transposable elements of the Drosophila melanogaster euchromatin: a genomics perspective.</title>
        <authorList>
            <person name="Kaminker J.S."/>
            <person name="Bergman C.M."/>
            <person name="Kronmiller B."/>
            <person name="Carlson J."/>
            <person name="Svirskas R."/>
            <person name="Patel S."/>
            <person name="Frise E."/>
            <person name="Wheeler D.A."/>
            <person name="Lewis S.E."/>
            <person name="Rubin G.M."/>
            <person name="Ashburner M."/>
            <person name="Celniker S.E."/>
        </authorList>
    </citation>
    <scope>NUCLEOTIDE SEQUENCE [LARGE SCALE GENOMIC DNA]</scope>
    <source>
        <strain evidence="9">Berkeley</strain>
    </source>
</reference>
<dbReference type="BioGRID-ORCS" id="39820">
    <property type="hits" value="0 hits in 3 CRISPR screens"/>
</dbReference>
<keyword evidence="2 7" id="KW-0808">Transferase</keyword>
<reference evidence="9" key="2">
    <citation type="journal article" date="2002" name="Genome Biol.">
        <title>Finishing a whole-genome shotgun: release 3 of the Drosophila melanogaster euchromatic genome sequence.</title>
        <authorList>
            <person name="Celniker S.E."/>
            <person name="Wheeler D.A."/>
            <person name="Kronmiller B."/>
            <person name="Carlson J.W."/>
            <person name="Halpern A."/>
            <person name="Patel S."/>
            <person name="Adams M."/>
            <person name="Champe M."/>
            <person name="Dugan S.P."/>
            <person name="Frise E."/>
            <person name="Hodgson A."/>
            <person name="George R.A."/>
            <person name="Hoskins R.A."/>
            <person name="Laverty T."/>
            <person name="Muzny D.M."/>
            <person name="Nelson C.R."/>
            <person name="Pacleb J.M."/>
            <person name="Park S."/>
            <person name="Pfeiffer B.D."/>
            <person name="Richards S."/>
            <person name="Sodergren E.J."/>
            <person name="Svirskas R."/>
            <person name="Tabor P.E."/>
            <person name="Wan K."/>
            <person name="Stapleton M."/>
            <person name="Sutton G.G."/>
            <person name="Venter C."/>
            <person name="Weinstock G."/>
            <person name="Scherer S.E."/>
            <person name="Myers E.W."/>
            <person name="Gibbs R.A."/>
            <person name="Rubin G.M."/>
        </authorList>
    </citation>
    <scope>NUCLEOTIDE SEQUENCE [LARGE SCALE GENOMIC DNA]</scope>
    <source>
        <strain evidence="9">Berkeley</strain>
    </source>
</reference>
<feature type="transmembrane region" description="Helical" evidence="4">
    <location>
        <begin position="61"/>
        <end position="81"/>
    </location>
</feature>
<evidence type="ECO:0000256" key="2">
    <source>
        <dbReference type="ARBA" id="ARBA00022679"/>
    </source>
</evidence>
<dbReference type="FlyBase" id="FBgn0036623">
    <property type="gene designation" value="Agpat3"/>
</dbReference>
<dbReference type="GeneID" id="39820"/>
<dbReference type="Bgee" id="FBgn0036623">
    <property type="expression patterns" value="Expressed in distal medullary amacrine neuron Dm11 in insect head and 214 other cell types or tissues"/>
</dbReference>
<reference evidence="7" key="7">
    <citation type="submission" date="2006-08" db="EMBL/GenBank/DDBJ databases">
        <authorList>
            <person name="Celniker S."/>
            <person name="Carlson J."/>
            <person name="Wan K."/>
            <person name="Frise E."/>
            <person name="Hoskins R."/>
            <person name="Park S."/>
            <person name="Svirskas R."/>
            <person name="Rubin G."/>
        </authorList>
    </citation>
    <scope>NUCLEOTIDE SEQUENCE</scope>
</reference>
<evidence type="ECO:0000256" key="3">
    <source>
        <dbReference type="ARBA" id="ARBA00023315"/>
    </source>
</evidence>
<feature type="transmembrane region" description="Helical" evidence="4">
    <location>
        <begin position="330"/>
        <end position="349"/>
    </location>
</feature>
<dbReference type="GO" id="GO:0005741">
    <property type="term" value="C:mitochondrial outer membrane"/>
    <property type="evidence" value="ECO:0000250"/>
    <property type="project" value="FlyBase"/>
</dbReference>
<proteinExistence type="evidence at protein level"/>
<organism evidence="6">
    <name type="scientific">Drosophila melanogaster</name>
    <name type="common">Fruit fly</name>
    <dbReference type="NCBI Taxonomy" id="7227"/>
    <lineage>
        <taxon>Eukaryota</taxon>
        <taxon>Metazoa</taxon>
        <taxon>Ecdysozoa</taxon>
        <taxon>Arthropoda</taxon>
        <taxon>Hexapoda</taxon>
        <taxon>Insecta</taxon>
        <taxon>Pterygota</taxon>
        <taxon>Neoptera</taxon>
        <taxon>Endopterygota</taxon>
        <taxon>Diptera</taxon>
        <taxon>Brachycera</taxon>
        <taxon>Muscomorpha</taxon>
        <taxon>Ephydroidea</taxon>
        <taxon>Drosophilidae</taxon>
        <taxon>Drosophila</taxon>
        <taxon>Sophophora</taxon>
    </lineage>
</organism>
<reference evidence="7" key="14">
    <citation type="submission" date="2022-11" db="EMBL/GenBank/DDBJ databases">
        <title>Drosophila melanogaster release 4 sequence.</title>
        <authorList>
            <consortium name="Berkeley Drosophila Genome Project"/>
            <person name="Celniker S."/>
            <person name="Carlson J."/>
            <person name="Wan K."/>
            <person name="Pfeiffer B."/>
            <person name="Frise E."/>
            <person name="George R."/>
            <person name="Hoskins R."/>
            <person name="Stapleton M."/>
            <person name="Pacleb J."/>
            <person name="Park S."/>
            <person name="Svirskas R."/>
            <person name="Smith E."/>
            <person name="Yu C."/>
            <person name="Rubin G."/>
        </authorList>
    </citation>
    <scope>NUCLEOTIDE SEQUENCE</scope>
</reference>
<dbReference type="STRING" id="7227.FBpp0300976"/>
<dbReference type="PANTHER" id="PTHR10983:SF24">
    <property type="entry name" value="1-ACYLGLYCEROL-3-PHOSPHATE O-ACYLTRANSFERASE 3, ISOFORM E-RELATED"/>
    <property type="match status" value="1"/>
</dbReference>
<evidence type="ECO:0000313" key="6">
    <source>
        <dbReference type="EMBL" id="ADF27172.1"/>
    </source>
</evidence>
<dbReference type="InterPro" id="IPR002123">
    <property type="entry name" value="Plipid/glycerol_acylTrfase"/>
</dbReference>
<dbReference type="SMART" id="SM00563">
    <property type="entry name" value="PlsC"/>
    <property type="match status" value="1"/>
</dbReference>
<keyword evidence="9" id="KW-1185">Reference proteome</keyword>
<dbReference type="eggNOG" id="KOG1505">
    <property type="taxonomic scope" value="Eukaryota"/>
</dbReference>
<dbReference type="PANTHER" id="PTHR10983">
    <property type="entry name" value="1-ACYLGLYCEROL-3-PHOSPHATE ACYLTRANSFERASE-RELATED"/>
    <property type="match status" value="1"/>
</dbReference>
<evidence type="ECO:0000313" key="8">
    <source>
        <dbReference type="FlyBase" id="FBgn0036623"/>
    </source>
</evidence>
<protein>
    <submittedName>
        <fullName evidence="7">1-Acylglycerol-3-phosphate O-acyltransferase 3, isoform E</fullName>
        <ecNumber evidence="7">2.3.-.-</ecNumber>
        <ecNumber evidence="7">2.3.1.51</ecNumber>
    </submittedName>
    <submittedName>
        <fullName evidence="6">MIP21173p</fullName>
    </submittedName>
</protein>
<dbReference type="AlphaFoldDB" id="D5AEK7"/>
<keyword evidence="3 7" id="KW-0012">Acyltransferase</keyword>
<dbReference type="GO" id="GO:0012505">
    <property type="term" value="C:endomembrane system"/>
    <property type="evidence" value="ECO:0007005"/>
    <property type="project" value="FlyBase"/>
</dbReference>
<reference evidence="7 9" key="9">
    <citation type="journal article" date="2007" name="Science">
        <title>Sequence finishing and mapping of Drosophila melanogaster heterochromatin.</title>
        <authorList>
            <person name="Hoskins R.A."/>
            <person name="Carlson J.W."/>
            <person name="Kennedy C."/>
            <person name="Acevedo D."/>
            <person name="Evans-Holm M."/>
            <person name="Frise E."/>
            <person name="Wan K.H."/>
            <person name="Park S."/>
            <person name="Mendez-Lago M."/>
            <person name="Rossi F."/>
            <person name="Villasante A."/>
            <person name="Dimitri P."/>
            <person name="Karpen G.H."/>
            <person name="Celniker S.E."/>
        </authorList>
    </citation>
    <scope>NUCLEOTIDE SEQUENCE [LARGE SCALE GENOMIC DNA]</scope>
    <source>
        <strain evidence="9">Berkeley</strain>
    </source>
</reference>
<feature type="transmembrane region" description="Helical" evidence="4">
    <location>
        <begin position="21"/>
        <end position="49"/>
    </location>
</feature>
<dbReference type="GO" id="GO:0005783">
    <property type="term" value="C:endoplasmic reticulum"/>
    <property type="evidence" value="ECO:0000250"/>
    <property type="project" value="FlyBase"/>
</dbReference>
<reference evidence="7" key="12">
    <citation type="journal article" date="2015" name="G3 (Bethesda)">
        <title>Gene Model Annotations for Drosophila melanogaster: The Rule-Benders.</title>
        <authorList>
            <consortium name="FlyBase Consortium"/>
            <person name="Crosby M.A."/>
            <person name="Gramates L.S."/>
            <person name="Dos Santos G."/>
            <person name="Matthews B.B."/>
            <person name="St Pierre S.E."/>
            <person name="Zhou P."/>
            <person name="Schroeder A.J."/>
            <person name="Falls K."/>
            <person name="Emmert D.B."/>
            <person name="Russo S.M."/>
            <person name="Gelbart W.M."/>
            <person name="null"/>
        </authorList>
    </citation>
    <scope>NUCLEOTIDE SEQUENCE</scope>
</reference>
<dbReference type="EC" id="2.3.1.51" evidence="7"/>
<evidence type="ECO:0000256" key="1">
    <source>
        <dbReference type="ARBA" id="ARBA00008655"/>
    </source>
</evidence>
<reference evidence="7" key="11">
    <citation type="journal article" date="2015" name="G3 (Bethesda)">
        <title>Gene Model Annotations for Drosophila melanogaster: Impact of High-Throughput Data.</title>
        <authorList>
            <consortium name="FlyBase Consortium"/>
            <person name="Matthews B.B."/>
            <person name="Dos Santos G."/>
            <person name="Crosby M.A."/>
            <person name="Emmert D.B."/>
            <person name="St Pierre S.E."/>
            <person name="Gramates L.S."/>
            <person name="Zhou P."/>
            <person name="Schroeder A.J."/>
            <person name="Falls K."/>
            <person name="Strelets V."/>
            <person name="Russo S.M."/>
            <person name="Gelbart W.M."/>
            <person name="null"/>
        </authorList>
    </citation>
    <scope>NUCLEOTIDE SEQUENCE</scope>
</reference>
<evidence type="ECO:0000313" key="9">
    <source>
        <dbReference type="Proteomes" id="UP000000803"/>
    </source>
</evidence>
<reference evidence="7" key="15">
    <citation type="submission" date="2022-11" db="EMBL/GenBank/DDBJ databases">
        <authorList>
            <consortium name="FlyBase"/>
        </authorList>
    </citation>
    <scope>NUCLEOTIDE SEQUENCE</scope>
</reference>
<accession>D5AEK7</accession>
<dbReference type="SUPFAM" id="SSF69593">
    <property type="entry name" value="Glycerol-3-phosphate (1)-acyltransferase"/>
    <property type="match status" value="1"/>
</dbReference>
<dbReference type="Reactome" id="R-DME-1483166">
    <property type="pathway name" value="Synthesis of PA"/>
</dbReference>
<dbReference type="Reactome" id="R-DME-6811436">
    <property type="pathway name" value="COPI-independent Golgi-to-ER retrograde traffic"/>
</dbReference>
<dbReference type="PaxDb" id="7227-FBpp0300976"/>
<evidence type="ECO:0000313" key="7">
    <source>
        <dbReference type="EMBL" id="AFH04464.1"/>
    </source>
</evidence>
<reference evidence="7 9" key="8">
    <citation type="journal article" date="2007" name="Science">
        <title>The Release 5.1 annotation of Drosophila melanogaster heterochromatin.</title>
        <authorList>
            <person name="Smith C.D."/>
            <person name="Shu S."/>
            <person name="Mungall C.J."/>
            <person name="Karpen G.H."/>
        </authorList>
    </citation>
    <scope>NUCLEOTIDE SEQUENCE [LARGE SCALE GENOMIC DNA]</scope>
    <source>
        <strain evidence="9">Berkeley</strain>
    </source>
</reference>